<evidence type="ECO:0000313" key="3">
    <source>
        <dbReference type="Proteomes" id="UP001470230"/>
    </source>
</evidence>
<keyword evidence="1" id="KW-0175">Coiled coil</keyword>
<keyword evidence="3" id="KW-1185">Reference proteome</keyword>
<protein>
    <submittedName>
        <fullName evidence="2">Uncharacterized protein</fullName>
    </submittedName>
</protein>
<gene>
    <name evidence="2" type="ORF">M9Y10_001472</name>
</gene>
<proteinExistence type="predicted"/>
<reference evidence="2 3" key="1">
    <citation type="submission" date="2024-04" db="EMBL/GenBank/DDBJ databases">
        <title>Tritrichomonas musculus Genome.</title>
        <authorList>
            <person name="Alves-Ferreira E."/>
            <person name="Grigg M."/>
            <person name="Lorenzi H."/>
            <person name="Galac M."/>
        </authorList>
    </citation>
    <scope>NUCLEOTIDE SEQUENCE [LARGE SCALE GENOMIC DNA]</scope>
    <source>
        <strain evidence="2 3">EAF2021</strain>
    </source>
</reference>
<name>A0ABR2L732_9EUKA</name>
<organism evidence="2 3">
    <name type="scientific">Tritrichomonas musculus</name>
    <dbReference type="NCBI Taxonomy" id="1915356"/>
    <lineage>
        <taxon>Eukaryota</taxon>
        <taxon>Metamonada</taxon>
        <taxon>Parabasalia</taxon>
        <taxon>Tritrichomonadida</taxon>
        <taxon>Tritrichomonadidae</taxon>
        <taxon>Tritrichomonas</taxon>
    </lineage>
</organism>
<dbReference type="Proteomes" id="UP001470230">
    <property type="component" value="Unassembled WGS sequence"/>
</dbReference>
<sequence>MPKASFIRRITSITIQVGDHIEVFELDEKENLKHSAEQRNEKIKKVKQKMQEEENASLNFPSIEMPFTDFTQIDQDEIFVDDNNNNDQKLILNTTDFVDLCIPCENIFLEADFDNQEFDCINENNFELYK</sequence>
<comment type="caution">
    <text evidence="2">The sequence shown here is derived from an EMBL/GenBank/DDBJ whole genome shotgun (WGS) entry which is preliminary data.</text>
</comment>
<accession>A0ABR2L732</accession>
<evidence type="ECO:0000256" key="1">
    <source>
        <dbReference type="SAM" id="Coils"/>
    </source>
</evidence>
<dbReference type="EMBL" id="JAPFFF010000001">
    <property type="protein sequence ID" value="KAK8899170.1"/>
    <property type="molecule type" value="Genomic_DNA"/>
</dbReference>
<feature type="coiled-coil region" evidence="1">
    <location>
        <begin position="26"/>
        <end position="56"/>
    </location>
</feature>
<evidence type="ECO:0000313" key="2">
    <source>
        <dbReference type="EMBL" id="KAK8899170.1"/>
    </source>
</evidence>